<evidence type="ECO:0000256" key="3">
    <source>
        <dbReference type="ARBA" id="ARBA00022884"/>
    </source>
</evidence>
<evidence type="ECO:0000313" key="5">
    <source>
        <dbReference type="Proteomes" id="UP000215289"/>
    </source>
</evidence>
<keyword evidence="1" id="KW-0820">tRNA-binding</keyword>
<comment type="caution">
    <text evidence="4">The sequence shown here is derived from an EMBL/GenBank/DDBJ whole genome shotgun (WGS) entry which is preliminary data.</text>
</comment>
<proteinExistence type="predicted"/>
<sequence>MAAEGPVLKTPRRFLFIASLGNMRPYRQTRHSAGHILLDALVPLLPARVPLVSSRQPSAGPIFYKTWYSPSYMNESGPKLVRQLGTWLSTTQSEVLGRVVQQGDVALPRNFSDASAGNANAEWQLRGVDPRSLKNFRPTLVILHDELEAPLGKVRVKRGGAEKASLRGHRGLTSVMESLRGKGLYPPRAGQAAQGTNAGLSILRVGVGIGRPSTRTRNDVADYVLTEMNASELAAVRAAAVPVLDILADELYRESNDD</sequence>
<accession>A0A229XID8</accession>
<dbReference type="Gene3D" id="3.40.50.1470">
    <property type="entry name" value="Peptidyl-tRNA hydrolase"/>
    <property type="match status" value="1"/>
</dbReference>
<keyword evidence="3" id="KW-0694">RNA-binding</keyword>
<name>A0A229XID8_9EURO</name>
<dbReference type="PANTHER" id="PTHR17224">
    <property type="entry name" value="PEPTIDYL-TRNA HYDROLASE"/>
    <property type="match status" value="1"/>
</dbReference>
<dbReference type="STRING" id="1245748.A0A229XID8"/>
<dbReference type="InterPro" id="IPR001328">
    <property type="entry name" value="Pept_tRNA_hydro"/>
</dbReference>
<reference evidence="4 5" key="1">
    <citation type="submission" date="2018-08" db="EMBL/GenBank/DDBJ databases">
        <title>Draft genome sequences of two Aspergillus turcosus clinical strains isolated from bronchoalveolar lavage fluid: one azole-susceptible and the other azole-resistant.</title>
        <authorList>
            <person name="Parent-Michaud M."/>
            <person name="Dufresne P.J."/>
            <person name="Fournier E."/>
            <person name="Martineau C."/>
            <person name="Moreira S."/>
            <person name="Perkins V."/>
            <person name="De Repentigny L."/>
            <person name="Dufresne S.F."/>
        </authorList>
    </citation>
    <scope>NUCLEOTIDE SEQUENCE [LARGE SCALE GENOMIC DNA]</scope>
    <source>
        <strain evidence="4">HMR AF 1038</strain>
    </source>
</reference>
<dbReference type="Pfam" id="PF01195">
    <property type="entry name" value="Pept_tRNA_hydro"/>
    <property type="match status" value="1"/>
</dbReference>
<keyword evidence="5" id="KW-1185">Reference proteome</keyword>
<evidence type="ECO:0000313" key="4">
    <source>
        <dbReference type="EMBL" id="RLL99361.1"/>
    </source>
</evidence>
<dbReference type="SUPFAM" id="SSF53178">
    <property type="entry name" value="Peptidyl-tRNA hydrolase-like"/>
    <property type="match status" value="2"/>
</dbReference>
<dbReference type="OrthoDB" id="1711136at2759"/>
<evidence type="ECO:0008006" key="6">
    <source>
        <dbReference type="Google" id="ProtNLM"/>
    </source>
</evidence>
<dbReference type="InterPro" id="IPR036416">
    <property type="entry name" value="Pept_tRNA_hydro_sf"/>
</dbReference>
<gene>
    <name evidence="4" type="ORF">CFD26_106309</name>
</gene>
<dbReference type="GO" id="GO:0004045">
    <property type="term" value="F:peptidyl-tRNA hydrolase activity"/>
    <property type="evidence" value="ECO:0007669"/>
    <property type="project" value="InterPro"/>
</dbReference>
<organism evidence="4 5">
    <name type="scientific">Aspergillus turcosus</name>
    <dbReference type="NCBI Taxonomy" id="1245748"/>
    <lineage>
        <taxon>Eukaryota</taxon>
        <taxon>Fungi</taxon>
        <taxon>Dikarya</taxon>
        <taxon>Ascomycota</taxon>
        <taxon>Pezizomycotina</taxon>
        <taxon>Eurotiomycetes</taxon>
        <taxon>Eurotiomycetidae</taxon>
        <taxon>Eurotiales</taxon>
        <taxon>Aspergillaceae</taxon>
        <taxon>Aspergillus</taxon>
        <taxon>Aspergillus subgen. Fumigati</taxon>
    </lineage>
</organism>
<protein>
    <recommendedName>
        <fullName evidence="6">Peptidyl-tRNA hydrolase</fullName>
    </recommendedName>
</protein>
<dbReference type="GO" id="GO:0000049">
    <property type="term" value="F:tRNA binding"/>
    <property type="evidence" value="ECO:0007669"/>
    <property type="project" value="UniProtKB-KW"/>
</dbReference>
<evidence type="ECO:0000256" key="1">
    <source>
        <dbReference type="ARBA" id="ARBA00022555"/>
    </source>
</evidence>
<keyword evidence="2" id="KW-0378">Hydrolase</keyword>
<dbReference type="Proteomes" id="UP000215289">
    <property type="component" value="Unassembled WGS sequence"/>
</dbReference>
<dbReference type="PANTHER" id="PTHR17224:SF1">
    <property type="entry name" value="PEPTIDYL-TRNA HYDROLASE"/>
    <property type="match status" value="1"/>
</dbReference>
<dbReference type="AlphaFoldDB" id="A0A229XID8"/>
<evidence type="ECO:0000256" key="2">
    <source>
        <dbReference type="ARBA" id="ARBA00022801"/>
    </source>
</evidence>
<dbReference type="EMBL" id="NIDN02000033">
    <property type="protein sequence ID" value="RLL99361.1"/>
    <property type="molecule type" value="Genomic_DNA"/>
</dbReference>